<name>I4DR24_PAPPL</name>
<evidence type="ECO:0000313" key="3">
    <source>
        <dbReference type="EMBL" id="BAM20364.1"/>
    </source>
</evidence>
<dbReference type="EMBL" id="AK404903">
    <property type="protein sequence ID" value="BAM20364.1"/>
    <property type="molecule type" value="mRNA"/>
</dbReference>
<feature type="region of interest" description="Disordered" evidence="1">
    <location>
        <begin position="1"/>
        <end position="47"/>
    </location>
</feature>
<evidence type="ECO:0000256" key="2">
    <source>
        <dbReference type="SAM" id="Phobius"/>
    </source>
</evidence>
<feature type="non-terminal residue" evidence="3">
    <location>
        <position position="1"/>
    </location>
</feature>
<keyword evidence="2" id="KW-0472">Membrane</keyword>
<reference evidence="3" key="1">
    <citation type="journal article" date="2012" name="BMC Biol.">
        <title>Comprehensive microarray-based analysis for stage-specific larval camouflage pattern-associated genes in the swallowtail butterfly, Papilio xuthus.</title>
        <authorList>
            <person name="Futahashi R."/>
            <person name="Shirataki H."/>
            <person name="Narita T."/>
            <person name="Mita K."/>
            <person name="Fujiwara H."/>
        </authorList>
    </citation>
    <scope>NUCLEOTIDE SEQUENCE</scope>
    <source>
        <tissue evidence="3">Epidermis</tissue>
    </source>
</reference>
<accession>I4DR24</accession>
<evidence type="ECO:0000256" key="1">
    <source>
        <dbReference type="SAM" id="MobiDB-lite"/>
    </source>
</evidence>
<keyword evidence="2" id="KW-1133">Transmembrane helix</keyword>
<feature type="transmembrane region" description="Helical" evidence="2">
    <location>
        <begin position="57"/>
        <end position="76"/>
    </location>
</feature>
<protein>
    <submittedName>
        <fullName evidence="3">Uncharacterized protein</fullName>
    </submittedName>
</protein>
<feature type="compositionally biased region" description="Low complexity" evidence="1">
    <location>
        <begin position="1"/>
        <end position="45"/>
    </location>
</feature>
<dbReference type="AlphaFoldDB" id="I4DR24"/>
<organism evidence="3">
    <name type="scientific">Papilio polytes</name>
    <name type="common">Common mormon</name>
    <name type="synonym">Swallowtail butterfly</name>
    <dbReference type="NCBI Taxonomy" id="76194"/>
    <lineage>
        <taxon>Eukaryota</taxon>
        <taxon>Metazoa</taxon>
        <taxon>Ecdysozoa</taxon>
        <taxon>Arthropoda</taxon>
        <taxon>Hexapoda</taxon>
        <taxon>Insecta</taxon>
        <taxon>Pterygota</taxon>
        <taxon>Neoptera</taxon>
        <taxon>Endopterygota</taxon>
        <taxon>Lepidoptera</taxon>
        <taxon>Glossata</taxon>
        <taxon>Ditrysia</taxon>
        <taxon>Papilionoidea</taxon>
        <taxon>Papilionidae</taxon>
        <taxon>Papilioninae</taxon>
        <taxon>Papilio</taxon>
    </lineage>
</organism>
<keyword evidence="2" id="KW-0812">Transmembrane</keyword>
<sequence length="82" mass="8552">ASSRRSSCSANTSAPPATSSTASPTATRAPRSPTSSSPCTPEPSTITLPTQQLHPKYSIATGLCCLGLVVTIVTWFNHVYPF</sequence>
<proteinExistence type="evidence at transcript level"/>